<dbReference type="RefSeq" id="WP_007228912.1">
    <property type="nucleotide sequence ID" value="NZ_SHNP01000004.1"/>
</dbReference>
<proteinExistence type="predicted"/>
<evidence type="ECO:0000313" key="2">
    <source>
        <dbReference type="EMBL" id="MCX2974286.1"/>
    </source>
</evidence>
<protein>
    <recommendedName>
        <fullName evidence="1">ABM domain-containing protein</fullName>
    </recommendedName>
</protein>
<name>A0ABT3SWB3_9GAMM</name>
<dbReference type="EMBL" id="SHNP01000004">
    <property type="protein sequence ID" value="MCX2974286.1"/>
    <property type="molecule type" value="Genomic_DNA"/>
</dbReference>
<evidence type="ECO:0000259" key="1">
    <source>
        <dbReference type="Pfam" id="PF03992"/>
    </source>
</evidence>
<dbReference type="InterPro" id="IPR011008">
    <property type="entry name" value="Dimeric_a/b-barrel"/>
</dbReference>
<keyword evidence="3" id="KW-1185">Reference proteome</keyword>
<accession>A0ABT3SWB3</accession>
<dbReference type="Proteomes" id="UP001143307">
    <property type="component" value="Unassembled WGS sequence"/>
</dbReference>
<gene>
    <name evidence="2" type="ORF">EYC87_11900</name>
</gene>
<feature type="domain" description="ABM" evidence="1">
    <location>
        <begin position="1"/>
        <end position="72"/>
    </location>
</feature>
<dbReference type="Gene3D" id="3.30.70.100">
    <property type="match status" value="1"/>
</dbReference>
<reference evidence="2" key="1">
    <citation type="submission" date="2019-02" db="EMBL/GenBank/DDBJ databases">
        <authorList>
            <person name="Li S.-H."/>
        </authorList>
    </citation>
    <scope>NUCLEOTIDE SEQUENCE</scope>
    <source>
        <strain evidence="2">IMCC8485</strain>
    </source>
</reference>
<evidence type="ECO:0000313" key="3">
    <source>
        <dbReference type="Proteomes" id="UP001143307"/>
    </source>
</evidence>
<sequence>MSTLLAKIKIHPGKENTFEAVMQTMYQATHSTEDQVIRYEYWRGCEPGFYYCLLSFATTVDFWRHQASDHHEGEMQRFVDCIAELDLETVDPVQGASPLPATQVGTLDRGASLQLADQAEQFPVSLAQWWLAHRS</sequence>
<comment type="caution">
    <text evidence="2">The sequence shown here is derived from an EMBL/GenBank/DDBJ whole genome shotgun (WGS) entry which is preliminary data.</text>
</comment>
<dbReference type="SUPFAM" id="SSF54909">
    <property type="entry name" value="Dimeric alpha+beta barrel"/>
    <property type="match status" value="1"/>
</dbReference>
<organism evidence="2 3">
    <name type="scientific">Candidatus Seongchinamella marina</name>
    <dbReference type="NCBI Taxonomy" id="2518990"/>
    <lineage>
        <taxon>Bacteria</taxon>
        <taxon>Pseudomonadati</taxon>
        <taxon>Pseudomonadota</taxon>
        <taxon>Gammaproteobacteria</taxon>
        <taxon>Cellvibrionales</taxon>
        <taxon>Halieaceae</taxon>
        <taxon>Seongchinamella</taxon>
    </lineage>
</organism>
<dbReference type="InterPro" id="IPR007138">
    <property type="entry name" value="ABM_dom"/>
</dbReference>
<dbReference type="Pfam" id="PF03992">
    <property type="entry name" value="ABM"/>
    <property type="match status" value="1"/>
</dbReference>